<dbReference type="PIRSF" id="PIRSF000126">
    <property type="entry name" value="11-beta-HSD1"/>
    <property type="match status" value="1"/>
</dbReference>
<protein>
    <submittedName>
        <fullName evidence="4">SDR family NAD(P)-dependent oxidoreductase</fullName>
    </submittedName>
</protein>
<dbReference type="PANTHER" id="PTHR42901">
    <property type="entry name" value="ALCOHOL DEHYDROGENASE"/>
    <property type="match status" value="1"/>
</dbReference>
<dbReference type="PANTHER" id="PTHR42901:SF1">
    <property type="entry name" value="ALCOHOL DEHYDROGENASE"/>
    <property type="match status" value="1"/>
</dbReference>
<accession>A0AB39SN49</accession>
<evidence type="ECO:0000256" key="1">
    <source>
        <dbReference type="ARBA" id="ARBA00006484"/>
    </source>
</evidence>
<dbReference type="PRINTS" id="PR00081">
    <property type="entry name" value="GDHRDH"/>
</dbReference>
<sequence>MTQTRRLEGTVALVTGASSGIGHATALELAREGASVALVGRREDRLTGLAADISEEGGKALVVPADITTAQAAAEAVERTVEGLGRLDILVNNAGLMLLGPTPGADLNDWQRMIDINLMGLMYTTHAAVPHLVKAAADAPRQVADIINISSVNGRTAFAMSAVYSATKFGVGGFSEALRQELGRQHVRVSVVEPGSVDTELRTHNSEMVQQLIVAGLGDIERLQSQDIADAIGYIATRPRHVAVNEMLVRPTEQG</sequence>
<evidence type="ECO:0000256" key="3">
    <source>
        <dbReference type="RuleBase" id="RU000363"/>
    </source>
</evidence>
<dbReference type="FunFam" id="3.40.50.720:FF:000047">
    <property type="entry name" value="NADP-dependent L-serine/L-allo-threonine dehydrogenase"/>
    <property type="match status" value="1"/>
</dbReference>
<dbReference type="RefSeq" id="WP_369265143.1">
    <property type="nucleotide sequence ID" value="NZ_CP163440.1"/>
</dbReference>
<organism evidence="4">
    <name type="scientific">Streptomyces sp. R35</name>
    <dbReference type="NCBI Taxonomy" id="3238630"/>
    <lineage>
        <taxon>Bacteria</taxon>
        <taxon>Bacillati</taxon>
        <taxon>Actinomycetota</taxon>
        <taxon>Actinomycetes</taxon>
        <taxon>Kitasatosporales</taxon>
        <taxon>Streptomycetaceae</taxon>
        <taxon>Streptomyces</taxon>
    </lineage>
</organism>
<proteinExistence type="inferred from homology"/>
<evidence type="ECO:0000256" key="2">
    <source>
        <dbReference type="ARBA" id="ARBA00023002"/>
    </source>
</evidence>
<reference evidence="4" key="1">
    <citation type="submission" date="2024-07" db="EMBL/GenBank/DDBJ databases">
        <authorList>
            <person name="Yu S.T."/>
        </authorList>
    </citation>
    <scope>NUCLEOTIDE SEQUENCE</scope>
    <source>
        <strain evidence="4">R35</strain>
    </source>
</reference>
<dbReference type="EMBL" id="CP163440">
    <property type="protein sequence ID" value="XDQ68321.1"/>
    <property type="molecule type" value="Genomic_DNA"/>
</dbReference>
<dbReference type="InterPro" id="IPR002347">
    <property type="entry name" value="SDR_fam"/>
</dbReference>
<dbReference type="PRINTS" id="PR00080">
    <property type="entry name" value="SDRFAMILY"/>
</dbReference>
<dbReference type="Gene3D" id="3.40.50.720">
    <property type="entry name" value="NAD(P)-binding Rossmann-like Domain"/>
    <property type="match status" value="1"/>
</dbReference>
<dbReference type="InterPro" id="IPR020904">
    <property type="entry name" value="Sc_DH/Rdtase_CS"/>
</dbReference>
<keyword evidence="2" id="KW-0560">Oxidoreductase</keyword>
<dbReference type="GO" id="GO:0016616">
    <property type="term" value="F:oxidoreductase activity, acting on the CH-OH group of donors, NAD or NADP as acceptor"/>
    <property type="evidence" value="ECO:0007669"/>
    <property type="project" value="UniProtKB-ARBA"/>
</dbReference>
<comment type="similarity">
    <text evidence="1 3">Belongs to the short-chain dehydrogenases/reductases (SDR) family.</text>
</comment>
<dbReference type="InterPro" id="IPR036291">
    <property type="entry name" value="NAD(P)-bd_dom_sf"/>
</dbReference>
<dbReference type="PROSITE" id="PS00061">
    <property type="entry name" value="ADH_SHORT"/>
    <property type="match status" value="1"/>
</dbReference>
<evidence type="ECO:0000313" key="4">
    <source>
        <dbReference type="EMBL" id="XDQ68321.1"/>
    </source>
</evidence>
<name>A0AB39SN49_9ACTN</name>
<dbReference type="SUPFAM" id="SSF51735">
    <property type="entry name" value="NAD(P)-binding Rossmann-fold domains"/>
    <property type="match status" value="1"/>
</dbReference>
<gene>
    <name evidence="4" type="ORF">AB5J50_50035</name>
</gene>
<dbReference type="AlphaFoldDB" id="A0AB39SN49"/>
<dbReference type="Pfam" id="PF00106">
    <property type="entry name" value="adh_short"/>
    <property type="match status" value="1"/>
</dbReference>